<dbReference type="PANTHER" id="PTHR10366">
    <property type="entry name" value="NAD DEPENDENT EPIMERASE/DEHYDRATASE"/>
    <property type="match status" value="1"/>
</dbReference>
<dbReference type="InterPro" id="IPR002225">
    <property type="entry name" value="3Beta_OHSteriod_DH/Estase"/>
</dbReference>
<sequence length="344" mass="38321">MSPAISIPAGSWVLVTGATGFVATHVIRQFLQRGYKVRGTVRDIAQASWLVDKLFRLYAESGDLELVTVPDLATDGAFDEAVKGVSAVAHVAYISTMDPDPNNSIPQAVNAMRTQSWLAVALPLPTNDFTVDRDTWNEEAVKLAWAPPPYDSSRAMMVYAAGKYASEKEAWKFMENKPNFTLNVVAPFGVSGAPNHKKHAESGTNWTATFFRGQKDYLDAFPSSYFADVEDIAILHVAAVLDPEVKNARLHSWGHLIHWNDFLAIFRSLRPQKEFIPDYPDPKYLTLNTDQSPSLELLKKWGGKDGWKSLKDSLTESVDNEYFQLQEPGSEMSAVRTCPFYAKP</sequence>
<dbReference type="SUPFAM" id="SSF51735">
    <property type="entry name" value="NAD(P)-binding Rossmann-fold domains"/>
    <property type="match status" value="1"/>
</dbReference>
<dbReference type="PANTHER" id="PTHR10366:SF562">
    <property type="entry name" value="ALDEHYDE REDUCTASE II (AFU_ORTHOLOGUE AFUA_1G11360)"/>
    <property type="match status" value="1"/>
</dbReference>
<dbReference type="Gene3D" id="3.40.50.720">
    <property type="entry name" value="NAD(P)-binding Rossmann-like Domain"/>
    <property type="match status" value="2"/>
</dbReference>
<feature type="domain" description="3-beta hydroxysteroid dehydrogenase/isomerase" evidence="3">
    <location>
        <begin position="14"/>
        <end position="120"/>
    </location>
</feature>
<evidence type="ECO:0000313" key="4">
    <source>
        <dbReference type="EMBL" id="KAF4415180.1"/>
    </source>
</evidence>
<evidence type="ECO:0000256" key="1">
    <source>
        <dbReference type="ARBA" id="ARBA00023002"/>
    </source>
</evidence>
<evidence type="ECO:0000259" key="3">
    <source>
        <dbReference type="Pfam" id="PF01073"/>
    </source>
</evidence>
<dbReference type="EMBL" id="JAADJG010001567">
    <property type="protein sequence ID" value="KAF4415180.1"/>
    <property type="molecule type" value="Genomic_DNA"/>
</dbReference>
<gene>
    <name evidence="4" type="ORF">F53441_14654</name>
</gene>
<dbReference type="AlphaFoldDB" id="A0A8H4J9M8"/>
<name>A0A8H4J9M8_9HYPO</name>
<comment type="caution">
    <text evidence="4">The sequence shown here is derived from an EMBL/GenBank/DDBJ whole genome shotgun (WGS) entry which is preliminary data.</text>
</comment>
<dbReference type="GO" id="GO:0016616">
    <property type="term" value="F:oxidoreductase activity, acting on the CH-OH group of donors, NAD or NADP as acceptor"/>
    <property type="evidence" value="ECO:0007669"/>
    <property type="project" value="InterPro"/>
</dbReference>
<evidence type="ECO:0000256" key="2">
    <source>
        <dbReference type="ARBA" id="ARBA00023445"/>
    </source>
</evidence>
<comment type="similarity">
    <text evidence="2">Belongs to the NAD(P)-dependent epimerase/dehydratase family. Dihydroflavonol-4-reductase subfamily.</text>
</comment>
<dbReference type="InterPro" id="IPR036291">
    <property type="entry name" value="NAD(P)-bd_dom_sf"/>
</dbReference>
<organism evidence="4 5">
    <name type="scientific">Fusarium austroafricanum</name>
    <dbReference type="NCBI Taxonomy" id="2364996"/>
    <lineage>
        <taxon>Eukaryota</taxon>
        <taxon>Fungi</taxon>
        <taxon>Dikarya</taxon>
        <taxon>Ascomycota</taxon>
        <taxon>Pezizomycotina</taxon>
        <taxon>Sordariomycetes</taxon>
        <taxon>Hypocreomycetidae</taxon>
        <taxon>Hypocreales</taxon>
        <taxon>Nectriaceae</taxon>
        <taxon>Fusarium</taxon>
        <taxon>Fusarium concolor species complex</taxon>
    </lineage>
</organism>
<protein>
    <recommendedName>
        <fullName evidence="3">3-beta hydroxysteroid dehydrogenase/isomerase domain-containing protein</fullName>
    </recommendedName>
</protein>
<reference evidence="4" key="1">
    <citation type="submission" date="2020-01" db="EMBL/GenBank/DDBJ databases">
        <title>Identification and distribution of gene clusters putatively required for synthesis of sphingolipid metabolism inhibitors in phylogenetically diverse species of the filamentous fungus Fusarium.</title>
        <authorList>
            <person name="Kim H.-S."/>
            <person name="Busman M."/>
            <person name="Brown D.W."/>
            <person name="Divon H."/>
            <person name="Uhlig S."/>
            <person name="Proctor R.H."/>
        </authorList>
    </citation>
    <scope>NUCLEOTIDE SEQUENCE</scope>
    <source>
        <strain evidence="4">NRRL 53441</strain>
    </source>
</reference>
<evidence type="ECO:0000313" key="5">
    <source>
        <dbReference type="Proteomes" id="UP000605986"/>
    </source>
</evidence>
<dbReference type="Pfam" id="PF01073">
    <property type="entry name" value="3Beta_HSD"/>
    <property type="match status" value="1"/>
</dbReference>
<keyword evidence="5" id="KW-1185">Reference proteome</keyword>
<proteinExistence type="inferred from homology"/>
<dbReference type="InterPro" id="IPR050425">
    <property type="entry name" value="NAD(P)_dehydrat-like"/>
</dbReference>
<dbReference type="OrthoDB" id="2735536at2759"/>
<dbReference type="GO" id="GO:0006694">
    <property type="term" value="P:steroid biosynthetic process"/>
    <property type="evidence" value="ECO:0007669"/>
    <property type="project" value="InterPro"/>
</dbReference>
<accession>A0A8H4J9M8</accession>
<dbReference type="Proteomes" id="UP000605986">
    <property type="component" value="Unassembled WGS sequence"/>
</dbReference>
<keyword evidence="1" id="KW-0560">Oxidoreductase</keyword>